<keyword evidence="5" id="KW-1185">Reference proteome</keyword>
<feature type="signal peptide" evidence="2">
    <location>
        <begin position="1"/>
        <end position="24"/>
    </location>
</feature>
<comment type="caution">
    <text evidence="4">The sequence shown here is derived from an EMBL/GenBank/DDBJ whole genome shotgun (WGS) entry which is preliminary data.</text>
</comment>
<feature type="region of interest" description="Disordered" evidence="1">
    <location>
        <begin position="25"/>
        <end position="62"/>
    </location>
</feature>
<feature type="compositionally biased region" description="Low complexity" evidence="1">
    <location>
        <begin position="25"/>
        <end position="50"/>
    </location>
</feature>
<evidence type="ECO:0000256" key="2">
    <source>
        <dbReference type="SAM" id="SignalP"/>
    </source>
</evidence>
<dbReference type="RefSeq" id="WP_184957880.1">
    <property type="nucleotide sequence ID" value="NZ_JACHIN010000001.1"/>
</dbReference>
<sequence length="200" mass="20565">MRPTRSFAALLCLAVLCGCGTARTGGTTATASPPTGAPTTGAPTSTTSSPPASPQEPAPTGTAEIEVDRSGGVAAVVTGVRYATHPNFDRVVVDLKGKMPGYTVTWVDELVEDGSGKPIDVEGGAYLQVIITPADAHTAKGKPTWTGGPIFQADLGNVSSVVKTGDFEGRVGVGIALDRRAGYEVTEQHRPNRLVIDVAH</sequence>
<dbReference type="EMBL" id="JACHIN010000001">
    <property type="protein sequence ID" value="MBB5074905.1"/>
    <property type="molecule type" value="Genomic_DNA"/>
</dbReference>
<keyword evidence="2" id="KW-0732">Signal</keyword>
<evidence type="ECO:0000256" key="1">
    <source>
        <dbReference type="SAM" id="MobiDB-lite"/>
    </source>
</evidence>
<evidence type="ECO:0000313" key="5">
    <source>
        <dbReference type="Proteomes" id="UP000568380"/>
    </source>
</evidence>
<organism evidence="4 5">
    <name type="scientific">Nonomuraea endophytica</name>
    <dbReference type="NCBI Taxonomy" id="714136"/>
    <lineage>
        <taxon>Bacteria</taxon>
        <taxon>Bacillati</taxon>
        <taxon>Actinomycetota</taxon>
        <taxon>Actinomycetes</taxon>
        <taxon>Streptosporangiales</taxon>
        <taxon>Streptosporangiaceae</taxon>
        <taxon>Nonomuraea</taxon>
    </lineage>
</organism>
<name>A0A7W8EBZ4_9ACTN</name>
<protein>
    <recommendedName>
        <fullName evidence="3">AMIN-like domain-containing protein</fullName>
    </recommendedName>
</protein>
<dbReference type="InterPro" id="IPR056303">
    <property type="entry name" value="AMIN-like"/>
</dbReference>
<evidence type="ECO:0000259" key="3">
    <source>
        <dbReference type="Pfam" id="PF24837"/>
    </source>
</evidence>
<proteinExistence type="predicted"/>
<evidence type="ECO:0000313" key="4">
    <source>
        <dbReference type="EMBL" id="MBB5074905.1"/>
    </source>
</evidence>
<dbReference type="Pfam" id="PF24837">
    <property type="entry name" value="AMIN-like"/>
    <property type="match status" value="1"/>
</dbReference>
<accession>A0A7W8EBZ4</accession>
<dbReference type="Proteomes" id="UP000568380">
    <property type="component" value="Unassembled WGS sequence"/>
</dbReference>
<feature type="chain" id="PRO_5038689026" description="AMIN-like domain-containing protein" evidence="2">
    <location>
        <begin position="25"/>
        <end position="200"/>
    </location>
</feature>
<reference evidence="4 5" key="1">
    <citation type="submission" date="2020-08" db="EMBL/GenBank/DDBJ databases">
        <title>Genomic Encyclopedia of Type Strains, Phase IV (KMG-IV): sequencing the most valuable type-strain genomes for metagenomic binning, comparative biology and taxonomic classification.</title>
        <authorList>
            <person name="Goeker M."/>
        </authorList>
    </citation>
    <scope>NUCLEOTIDE SEQUENCE [LARGE SCALE GENOMIC DNA]</scope>
    <source>
        <strain evidence="4 5">DSM 45385</strain>
    </source>
</reference>
<gene>
    <name evidence="4" type="ORF">HNR40_000351</name>
</gene>
<dbReference type="AlphaFoldDB" id="A0A7W8EBZ4"/>
<feature type="domain" description="AMIN-like" evidence="3">
    <location>
        <begin position="76"/>
        <end position="200"/>
    </location>
</feature>
<dbReference type="PROSITE" id="PS51257">
    <property type="entry name" value="PROKAR_LIPOPROTEIN"/>
    <property type="match status" value="1"/>
</dbReference>